<dbReference type="EMBL" id="CP000088">
    <property type="protein sequence ID" value="AAZ55799.1"/>
    <property type="molecule type" value="Genomic_DNA"/>
</dbReference>
<evidence type="ECO:0000256" key="1">
    <source>
        <dbReference type="ARBA" id="ARBA00022676"/>
    </source>
</evidence>
<keyword evidence="2 5" id="KW-0808">Transferase</keyword>
<feature type="domain" description="Glycosyltransferase subfamily 4-like N-terminal" evidence="4">
    <location>
        <begin position="39"/>
        <end position="196"/>
    </location>
</feature>
<name>Q47P20_THEFY</name>
<dbReference type="AlphaFoldDB" id="Q47P20"/>
<dbReference type="HOGENOM" id="CLU_009583_2_5_11"/>
<dbReference type="STRING" id="269800.Tfu_1764"/>
<sequence length="398" mass="42985">MRLRRLKTTVRTRNDKGRGPELMPGRTLLVTNDFPPRQGGIETFCYELAVRLACHGGVVVYTSTSPGDGDFDARLDFPVVRDRATTLLPTPRVAARAAALLREYACDRVLFGAAAPLGLAARRLRAAGARRIVAMTHGHEVWWARLPGSRALLRRIGRHVDALTYLGRFTRSALERALAPADREKLVRLVPGVDPDLFHPDVDGSGVRGRYGLGDAPVVLCVARLVPRKGVDTLIRALPQIRERVPDARLLVVGKGPDERRLHTLAERAGVAEAVVFTGGRPHAELPAFFAAADVFAMPSRTRRFGLEAEGLGIVYLEAAASGLPVLVGASGGAPDTVQHGDTGFVVDGRNPAAVAEHAAALLADPETAQTMGKRGREWVLAEWTWQASAERMLALLD</sequence>
<dbReference type="InterPro" id="IPR028098">
    <property type="entry name" value="Glyco_trans_4-like_N"/>
</dbReference>
<keyword evidence="1" id="KW-0328">Glycosyltransferase</keyword>
<evidence type="ECO:0000259" key="4">
    <source>
        <dbReference type="Pfam" id="PF13439"/>
    </source>
</evidence>
<dbReference type="KEGG" id="tfu:Tfu_1764"/>
<evidence type="ECO:0000259" key="3">
    <source>
        <dbReference type="Pfam" id="PF00534"/>
    </source>
</evidence>
<dbReference type="FunFam" id="3.40.50.2000:FF:000069">
    <property type="entry name" value="Alpha-(1-6)-phosphatidylinositol monomannoside mannosyltransferase"/>
    <property type="match status" value="1"/>
</dbReference>
<organism evidence="5">
    <name type="scientific">Thermobifida fusca (strain YX)</name>
    <dbReference type="NCBI Taxonomy" id="269800"/>
    <lineage>
        <taxon>Bacteria</taxon>
        <taxon>Bacillati</taxon>
        <taxon>Actinomycetota</taxon>
        <taxon>Actinomycetes</taxon>
        <taxon>Streptosporangiales</taxon>
        <taxon>Nocardiopsidaceae</taxon>
        <taxon>Thermobifida</taxon>
    </lineage>
</organism>
<dbReference type="GO" id="GO:0016758">
    <property type="term" value="F:hexosyltransferase activity"/>
    <property type="evidence" value="ECO:0007669"/>
    <property type="project" value="TreeGrafter"/>
</dbReference>
<dbReference type="eggNOG" id="COG0438">
    <property type="taxonomic scope" value="Bacteria"/>
</dbReference>
<proteinExistence type="predicted"/>
<dbReference type="CDD" id="cd03801">
    <property type="entry name" value="GT4_PimA-like"/>
    <property type="match status" value="1"/>
</dbReference>
<dbReference type="InterPro" id="IPR050194">
    <property type="entry name" value="Glycosyltransferase_grp1"/>
</dbReference>
<dbReference type="InterPro" id="IPR001296">
    <property type="entry name" value="Glyco_trans_1"/>
</dbReference>
<evidence type="ECO:0000256" key="2">
    <source>
        <dbReference type="ARBA" id="ARBA00022679"/>
    </source>
</evidence>
<accession>Q47P20</accession>
<protein>
    <submittedName>
        <fullName evidence="5">Putative glycosyl transferase</fullName>
    </submittedName>
</protein>
<dbReference type="CAZy" id="GT4">
    <property type="family name" value="Glycosyltransferase Family 4"/>
</dbReference>
<evidence type="ECO:0000313" key="5">
    <source>
        <dbReference type="EMBL" id="AAZ55799.1"/>
    </source>
</evidence>
<gene>
    <name evidence="5" type="ordered locus">Tfu_1764</name>
</gene>
<dbReference type="PANTHER" id="PTHR45947">
    <property type="entry name" value="SULFOQUINOVOSYL TRANSFERASE SQD2"/>
    <property type="match status" value="1"/>
</dbReference>
<dbReference type="Pfam" id="PF00534">
    <property type="entry name" value="Glycos_transf_1"/>
    <property type="match status" value="1"/>
</dbReference>
<dbReference type="Gene3D" id="3.40.50.2000">
    <property type="entry name" value="Glycogen Phosphorylase B"/>
    <property type="match status" value="2"/>
</dbReference>
<dbReference type="PANTHER" id="PTHR45947:SF3">
    <property type="entry name" value="SULFOQUINOVOSYL TRANSFERASE SQD2"/>
    <property type="match status" value="1"/>
</dbReference>
<reference evidence="5" key="1">
    <citation type="submission" date="2005-07" db="EMBL/GenBank/DDBJ databases">
        <title>Complete sequence of Thermobifida fusca YX.</title>
        <authorList>
            <consortium name="US DOE Joint Genome Institute"/>
            <person name="Copeland A."/>
            <person name="Lucas S."/>
            <person name="Lapidus A."/>
            <person name="Barry K."/>
            <person name="Detter J.C."/>
            <person name="Glavina T."/>
            <person name="Hammon N."/>
            <person name="Israni S."/>
            <person name="Pitluck S."/>
            <person name="Di Bartolo G."/>
            <person name="Chain P."/>
            <person name="Schmutz J."/>
            <person name="Larimer F."/>
            <person name="Land M."/>
            <person name="Lykidis A."/>
            <person name="Richardson P."/>
        </authorList>
    </citation>
    <scope>NUCLEOTIDE SEQUENCE</scope>
    <source>
        <strain evidence="5">YX</strain>
    </source>
</reference>
<dbReference type="Pfam" id="PF13439">
    <property type="entry name" value="Glyco_transf_4"/>
    <property type="match status" value="1"/>
</dbReference>
<dbReference type="GO" id="GO:1901137">
    <property type="term" value="P:carbohydrate derivative biosynthetic process"/>
    <property type="evidence" value="ECO:0007669"/>
    <property type="project" value="UniProtKB-ARBA"/>
</dbReference>
<feature type="domain" description="Glycosyl transferase family 1" evidence="3">
    <location>
        <begin position="215"/>
        <end position="379"/>
    </location>
</feature>
<dbReference type="SUPFAM" id="SSF53756">
    <property type="entry name" value="UDP-Glycosyltransferase/glycogen phosphorylase"/>
    <property type="match status" value="1"/>
</dbReference>